<comment type="caution">
    <text evidence="1">The sequence shown here is derived from an EMBL/GenBank/DDBJ whole genome shotgun (WGS) entry which is preliminary data.</text>
</comment>
<dbReference type="EMBL" id="DVMR01000033">
    <property type="protein sequence ID" value="HIU43344.1"/>
    <property type="molecule type" value="Genomic_DNA"/>
</dbReference>
<accession>A0A9D1LKP6</accession>
<proteinExistence type="predicted"/>
<reference evidence="1" key="2">
    <citation type="journal article" date="2021" name="PeerJ">
        <title>Extensive microbial diversity within the chicken gut microbiome revealed by metagenomics and culture.</title>
        <authorList>
            <person name="Gilroy R."/>
            <person name="Ravi A."/>
            <person name="Getino M."/>
            <person name="Pursley I."/>
            <person name="Horton D.L."/>
            <person name="Alikhan N.F."/>
            <person name="Baker D."/>
            <person name="Gharbi K."/>
            <person name="Hall N."/>
            <person name="Watson M."/>
            <person name="Adriaenssens E.M."/>
            <person name="Foster-Nyarko E."/>
            <person name="Jarju S."/>
            <person name="Secka A."/>
            <person name="Antonio M."/>
            <person name="Oren A."/>
            <person name="Chaudhuri R.R."/>
            <person name="La Ragione R."/>
            <person name="Hildebrand F."/>
            <person name="Pallen M.J."/>
        </authorList>
    </citation>
    <scope>NUCLEOTIDE SEQUENCE</scope>
    <source>
        <strain evidence="1">CHK191-8634</strain>
    </source>
</reference>
<gene>
    <name evidence="1" type="ORF">IAB67_03495</name>
</gene>
<evidence type="ECO:0000313" key="1">
    <source>
        <dbReference type="EMBL" id="HIU43344.1"/>
    </source>
</evidence>
<sequence>MIHSIIPYDDIFPTEISNPHFVNEDGIIREYRDNGFGLESLSRIYATDLWMFLPPIY</sequence>
<organism evidence="1 2">
    <name type="scientific">Candidatus Ventrousia excrementavium</name>
    <dbReference type="NCBI Taxonomy" id="2840961"/>
    <lineage>
        <taxon>Bacteria</taxon>
        <taxon>Bacillati</taxon>
        <taxon>Bacillota</taxon>
        <taxon>Clostridia</taxon>
        <taxon>Eubacteriales</taxon>
        <taxon>Clostridiaceae</taxon>
        <taxon>Clostridiaceae incertae sedis</taxon>
        <taxon>Candidatus Ventrousia</taxon>
    </lineage>
</organism>
<reference evidence="1" key="1">
    <citation type="submission" date="2020-10" db="EMBL/GenBank/DDBJ databases">
        <authorList>
            <person name="Gilroy R."/>
        </authorList>
    </citation>
    <scope>NUCLEOTIDE SEQUENCE</scope>
    <source>
        <strain evidence="1">CHK191-8634</strain>
    </source>
</reference>
<dbReference type="Proteomes" id="UP000824073">
    <property type="component" value="Unassembled WGS sequence"/>
</dbReference>
<dbReference type="AlphaFoldDB" id="A0A9D1LKP6"/>
<evidence type="ECO:0000313" key="2">
    <source>
        <dbReference type="Proteomes" id="UP000824073"/>
    </source>
</evidence>
<name>A0A9D1LKP6_9CLOT</name>
<protein>
    <submittedName>
        <fullName evidence="1">Uncharacterized protein</fullName>
    </submittedName>
</protein>